<dbReference type="Proteomes" id="UP001458880">
    <property type="component" value="Unassembled WGS sequence"/>
</dbReference>
<sequence length="134" mass="15037">MEEAEKIMNGAESDTDGPIDIVQLPPSNVDDVTDEEELDDNELEEDVPNDVAGELELHVHNSCNDSEMNNNEEPDNVSNNNTSGESSVIGNKKRKRLSRDHVLPSWKKVNPNYTRSYPTSENKTKDDLILLTKN</sequence>
<organism evidence="2 3">
    <name type="scientific">Popillia japonica</name>
    <name type="common">Japanese beetle</name>
    <dbReference type="NCBI Taxonomy" id="7064"/>
    <lineage>
        <taxon>Eukaryota</taxon>
        <taxon>Metazoa</taxon>
        <taxon>Ecdysozoa</taxon>
        <taxon>Arthropoda</taxon>
        <taxon>Hexapoda</taxon>
        <taxon>Insecta</taxon>
        <taxon>Pterygota</taxon>
        <taxon>Neoptera</taxon>
        <taxon>Endopterygota</taxon>
        <taxon>Coleoptera</taxon>
        <taxon>Polyphaga</taxon>
        <taxon>Scarabaeiformia</taxon>
        <taxon>Scarabaeidae</taxon>
        <taxon>Rutelinae</taxon>
        <taxon>Popillia</taxon>
    </lineage>
</organism>
<keyword evidence="3" id="KW-1185">Reference proteome</keyword>
<feature type="compositionally biased region" description="Polar residues" evidence="1">
    <location>
        <begin position="111"/>
        <end position="121"/>
    </location>
</feature>
<gene>
    <name evidence="2" type="ORF">QE152_g19151</name>
</gene>
<evidence type="ECO:0000313" key="2">
    <source>
        <dbReference type="EMBL" id="KAK9727547.1"/>
    </source>
</evidence>
<dbReference type="EMBL" id="JASPKY010000178">
    <property type="protein sequence ID" value="KAK9727547.1"/>
    <property type="molecule type" value="Genomic_DNA"/>
</dbReference>
<evidence type="ECO:0000256" key="1">
    <source>
        <dbReference type="SAM" id="MobiDB-lite"/>
    </source>
</evidence>
<proteinExistence type="predicted"/>
<accession>A0AAW1L3D1</accession>
<feature type="region of interest" description="Disordered" evidence="1">
    <location>
        <begin position="62"/>
        <end position="134"/>
    </location>
</feature>
<name>A0AAW1L3D1_POPJA</name>
<protein>
    <submittedName>
        <fullName evidence="2">Uncharacterized protein</fullName>
    </submittedName>
</protein>
<comment type="caution">
    <text evidence="2">The sequence shown here is derived from an EMBL/GenBank/DDBJ whole genome shotgun (WGS) entry which is preliminary data.</text>
</comment>
<evidence type="ECO:0000313" key="3">
    <source>
        <dbReference type="Proteomes" id="UP001458880"/>
    </source>
</evidence>
<reference evidence="2 3" key="1">
    <citation type="journal article" date="2024" name="BMC Genomics">
        <title>De novo assembly and annotation of Popillia japonica's genome with initial clues to its potential as an invasive pest.</title>
        <authorList>
            <person name="Cucini C."/>
            <person name="Boschi S."/>
            <person name="Funari R."/>
            <person name="Cardaioli E."/>
            <person name="Iannotti N."/>
            <person name="Marturano G."/>
            <person name="Paoli F."/>
            <person name="Bruttini M."/>
            <person name="Carapelli A."/>
            <person name="Frati F."/>
            <person name="Nardi F."/>
        </authorList>
    </citation>
    <scope>NUCLEOTIDE SEQUENCE [LARGE SCALE GENOMIC DNA]</scope>
    <source>
        <strain evidence="2">DMR45628</strain>
    </source>
</reference>
<dbReference type="AlphaFoldDB" id="A0AAW1L3D1"/>
<feature type="compositionally biased region" description="Acidic residues" evidence="1">
    <location>
        <begin position="31"/>
        <end position="44"/>
    </location>
</feature>
<feature type="region of interest" description="Disordered" evidence="1">
    <location>
        <begin position="1"/>
        <end position="44"/>
    </location>
</feature>